<dbReference type="EMBL" id="FRBH01000008">
    <property type="protein sequence ID" value="SHL34509.1"/>
    <property type="molecule type" value="Genomic_DNA"/>
</dbReference>
<reference evidence="2" key="5">
    <citation type="submission" date="2024-05" db="EMBL/GenBank/DDBJ databases">
        <authorList>
            <person name="Sun Q."/>
            <person name="Zhou Y."/>
        </authorList>
    </citation>
    <scope>NUCLEOTIDE SEQUENCE</scope>
    <source>
        <strain evidence="2">CGMCC 1.12707</strain>
    </source>
</reference>
<protein>
    <submittedName>
        <fullName evidence="3">Uncharacterized protein</fullName>
    </submittedName>
</protein>
<accession>A0A1M6ZVS6</accession>
<evidence type="ECO:0000313" key="5">
    <source>
        <dbReference type="Proteomes" id="UP000650994"/>
    </source>
</evidence>
<evidence type="ECO:0000313" key="2">
    <source>
        <dbReference type="EMBL" id="GGE92411.1"/>
    </source>
</evidence>
<dbReference type="RefSeq" id="WP_072932641.1">
    <property type="nucleotide sequence ID" value="NZ_BMFL01000004.1"/>
</dbReference>
<name>A0A1M6ZVS6_9FLAO</name>
<dbReference type="Proteomes" id="UP000184120">
    <property type="component" value="Unassembled WGS sequence"/>
</dbReference>
<reference evidence="4" key="3">
    <citation type="submission" date="2016-11" db="EMBL/GenBank/DDBJ databases">
        <authorList>
            <person name="Varghese N."/>
            <person name="Submissions S."/>
        </authorList>
    </citation>
    <scope>NUCLEOTIDE SEQUENCE [LARGE SCALE GENOMIC DNA]</scope>
    <source>
        <strain evidence="4">DSM 27989</strain>
    </source>
</reference>
<dbReference type="EMBL" id="BMFL01000004">
    <property type="protein sequence ID" value="GGE92411.1"/>
    <property type="molecule type" value="Genomic_DNA"/>
</dbReference>
<evidence type="ECO:0000256" key="1">
    <source>
        <dbReference type="SAM" id="Phobius"/>
    </source>
</evidence>
<organism evidence="3 4">
    <name type="scientific">Chishuiella changwenlii</name>
    <dbReference type="NCBI Taxonomy" id="1434701"/>
    <lineage>
        <taxon>Bacteria</taxon>
        <taxon>Pseudomonadati</taxon>
        <taxon>Bacteroidota</taxon>
        <taxon>Flavobacteriia</taxon>
        <taxon>Flavobacteriales</taxon>
        <taxon>Weeksellaceae</taxon>
        <taxon>Chishuiella</taxon>
    </lineage>
</organism>
<keyword evidence="1" id="KW-1133">Transmembrane helix</keyword>
<dbReference type="OrthoDB" id="1439708at2"/>
<evidence type="ECO:0000313" key="4">
    <source>
        <dbReference type="Proteomes" id="UP000184120"/>
    </source>
</evidence>
<evidence type="ECO:0000313" key="3">
    <source>
        <dbReference type="EMBL" id="SHL34509.1"/>
    </source>
</evidence>
<reference evidence="5" key="4">
    <citation type="journal article" date="2019" name="Int. J. Syst. Evol. Microbiol.">
        <title>The Global Catalogue of Microorganisms (GCM) 10K type strain sequencing project: providing services to taxonomists for standard genome sequencing and annotation.</title>
        <authorList>
            <consortium name="The Broad Institute Genomics Platform"/>
            <consortium name="The Broad Institute Genome Sequencing Center for Infectious Disease"/>
            <person name="Wu L."/>
            <person name="Ma J."/>
        </authorList>
    </citation>
    <scope>NUCLEOTIDE SEQUENCE [LARGE SCALE GENOMIC DNA]</scope>
    <source>
        <strain evidence="5">CGMCC 1.12707</strain>
    </source>
</reference>
<sequence>MIKSKLSWQTIFPIIAFLMLMMVNYAFITTFWFGGKFYIQEPFLNIGLFMLSLLASISILYDLTFNLTLFTLKDETFEIRTIFKKDEIPYRAIFYLYEEEDLFRLYRNQILTIQTKKSRFRLRSFFDSNYDEVKHKMAEKAQQYVNLLA</sequence>
<reference evidence="3" key="2">
    <citation type="submission" date="2016-11" db="EMBL/GenBank/DDBJ databases">
        <authorList>
            <person name="Jaros S."/>
            <person name="Januszkiewicz K."/>
            <person name="Wedrychowicz H."/>
        </authorList>
    </citation>
    <scope>NUCLEOTIDE SEQUENCE [LARGE SCALE GENOMIC DNA]</scope>
    <source>
        <strain evidence="3">DSM 27989</strain>
    </source>
</reference>
<feature type="transmembrane region" description="Helical" evidence="1">
    <location>
        <begin position="46"/>
        <end position="70"/>
    </location>
</feature>
<keyword evidence="1" id="KW-0472">Membrane</keyword>
<dbReference type="AlphaFoldDB" id="A0A1M6ZVS6"/>
<dbReference type="Proteomes" id="UP000650994">
    <property type="component" value="Unassembled WGS sequence"/>
</dbReference>
<keyword evidence="1" id="KW-0812">Transmembrane</keyword>
<proteinExistence type="predicted"/>
<keyword evidence="5" id="KW-1185">Reference proteome</keyword>
<dbReference type="STRING" id="1434701.SAMN05443634_10869"/>
<feature type="transmembrane region" description="Helical" evidence="1">
    <location>
        <begin position="12"/>
        <end position="34"/>
    </location>
</feature>
<gene>
    <name evidence="2" type="ORF">GCM10010984_07570</name>
    <name evidence="3" type="ORF">SAMN05443634_10869</name>
</gene>
<reference evidence="2" key="1">
    <citation type="journal article" date="2014" name="Int. J. Syst. Evol. Microbiol.">
        <title>Complete genome of a new Firmicutes species belonging to the dominant human colonic microbiota ('Ruminococcus bicirculans') reveals two chromosomes and a selective capacity to utilize plant glucans.</title>
        <authorList>
            <consortium name="NISC Comparative Sequencing Program"/>
            <person name="Wegmann U."/>
            <person name="Louis P."/>
            <person name="Goesmann A."/>
            <person name="Henrissat B."/>
            <person name="Duncan S.H."/>
            <person name="Flint H.J."/>
        </authorList>
    </citation>
    <scope>NUCLEOTIDE SEQUENCE</scope>
    <source>
        <strain evidence="2">CGMCC 1.12707</strain>
    </source>
</reference>